<organism evidence="10 11">
    <name type="scientific">Bacteroides thetaiotaomicron</name>
    <dbReference type="NCBI Taxonomy" id="818"/>
    <lineage>
        <taxon>Bacteria</taxon>
        <taxon>Pseudomonadati</taxon>
        <taxon>Bacteroidota</taxon>
        <taxon>Bacteroidia</taxon>
        <taxon>Bacteroidales</taxon>
        <taxon>Bacteroidaceae</taxon>
        <taxon>Bacteroides</taxon>
    </lineage>
</organism>
<evidence type="ECO:0000256" key="7">
    <source>
        <dbReference type="ARBA" id="ARBA00023136"/>
    </source>
</evidence>
<proteinExistence type="inferred from homology"/>
<keyword evidence="3 8" id="KW-0813">Transport</keyword>
<feature type="transmembrane region" description="Helical" evidence="9">
    <location>
        <begin position="145"/>
        <end position="169"/>
    </location>
</feature>
<dbReference type="Proteomes" id="UP000095576">
    <property type="component" value="Unassembled WGS sequence"/>
</dbReference>
<evidence type="ECO:0000256" key="2">
    <source>
        <dbReference type="ARBA" id="ARBA00005697"/>
    </source>
</evidence>
<dbReference type="PANTHER" id="PTHR43337:SF1">
    <property type="entry name" value="XANTHINE_URACIL PERMEASE C887.17-RELATED"/>
    <property type="match status" value="1"/>
</dbReference>
<dbReference type="GO" id="GO:0005886">
    <property type="term" value="C:plasma membrane"/>
    <property type="evidence" value="ECO:0007669"/>
    <property type="project" value="UniProtKB-SubCell"/>
</dbReference>
<dbReference type="InterPro" id="IPR026033">
    <property type="entry name" value="Azg-like_bact_archaea"/>
</dbReference>
<keyword evidence="6 8" id="KW-1133">Transmembrane helix</keyword>
<dbReference type="Pfam" id="PF00860">
    <property type="entry name" value="Xan_ur_permease"/>
    <property type="match status" value="1"/>
</dbReference>
<reference evidence="10 11" key="1">
    <citation type="submission" date="2015-09" db="EMBL/GenBank/DDBJ databases">
        <authorList>
            <consortium name="Pathogen Informatics"/>
        </authorList>
    </citation>
    <scope>NUCLEOTIDE SEQUENCE [LARGE SCALE GENOMIC DNA]</scope>
    <source>
        <strain evidence="10 11">2789STDY5834899</strain>
    </source>
</reference>
<feature type="transmembrane region" description="Helical" evidence="9">
    <location>
        <begin position="429"/>
        <end position="444"/>
    </location>
</feature>
<evidence type="ECO:0000256" key="3">
    <source>
        <dbReference type="ARBA" id="ARBA00022448"/>
    </source>
</evidence>
<feature type="transmembrane region" description="Helical" evidence="9">
    <location>
        <begin position="113"/>
        <end position="133"/>
    </location>
</feature>
<dbReference type="AlphaFoldDB" id="A0A174PGT3"/>
<feature type="transmembrane region" description="Helical" evidence="9">
    <location>
        <begin position="340"/>
        <end position="371"/>
    </location>
</feature>
<evidence type="ECO:0000256" key="5">
    <source>
        <dbReference type="ARBA" id="ARBA00022692"/>
    </source>
</evidence>
<feature type="transmembrane region" description="Helical" evidence="9">
    <location>
        <begin position="34"/>
        <end position="56"/>
    </location>
</feature>
<comment type="subcellular location">
    <subcellularLocation>
        <location evidence="1 8">Cell membrane</location>
        <topology evidence="1 8">Multi-pass membrane protein</topology>
    </subcellularLocation>
</comment>
<dbReference type="EMBL" id="CZAP01000008">
    <property type="protein sequence ID" value="CUP57119.1"/>
    <property type="molecule type" value="Genomic_DNA"/>
</dbReference>
<evidence type="ECO:0000313" key="11">
    <source>
        <dbReference type="Proteomes" id="UP000095576"/>
    </source>
</evidence>
<keyword evidence="5 8" id="KW-0812">Transmembrane</keyword>
<sequence length="445" mass="47685">MSQQKRLSKNNRKDMLKKLLGFDSTTMTLRTESIAGITTFLTMSYILAVNTSILSSTGMDKGAVFTATALATALSTLLLAFMAKLPLAQAPSMGINAFFAFTLVQGMGYPWQVAMAALFVEGLIFILITFFNVREIVLNSIPATLRYAISVGIGMFIAFIGLKNAGIIVSDPATFVTFGPFTPVSVLALTGILLSGLLVVKQVKGALFYSILICTLIGIPLGVTTIPEGFLPISTPHSLAPTFCQFDFSQLFTLDMAVIIFTLLFMDMFDTIGTLVALTYRIGIVKENGEIPRAKETMLADAIGSTFGAILGCSTITTYLESASGVAEGGRSGFTSLVTGGMFLLAIFFAPIFLLIPGAATTGALVLVGVFMMESITRIDMKNIAEALPAFITIITMVLTYSVANGIILGMLCYVLLKLGTGRHREVSPTMYVLSVLFLLKFIFT</sequence>
<evidence type="ECO:0000256" key="4">
    <source>
        <dbReference type="ARBA" id="ARBA00022475"/>
    </source>
</evidence>
<accession>A0A174PGT3</accession>
<dbReference type="PIRSF" id="PIRSF005353">
    <property type="entry name" value="PbuG"/>
    <property type="match status" value="1"/>
</dbReference>
<comment type="similarity">
    <text evidence="2 8">Belongs to the nucleobase:cation symporter-2 (NCS2) (TC 2.A.40) family. Azg-like subfamily.</text>
</comment>
<evidence type="ECO:0000313" key="10">
    <source>
        <dbReference type="EMBL" id="CUP57119.1"/>
    </source>
</evidence>
<dbReference type="InterPro" id="IPR006043">
    <property type="entry name" value="NCS2"/>
</dbReference>
<evidence type="ECO:0000256" key="8">
    <source>
        <dbReference type="PIRNR" id="PIRNR005353"/>
    </source>
</evidence>
<evidence type="ECO:0000256" key="1">
    <source>
        <dbReference type="ARBA" id="ARBA00004651"/>
    </source>
</evidence>
<name>A0A174PGT3_BACT4</name>
<feature type="transmembrane region" description="Helical" evidence="9">
    <location>
        <begin position="62"/>
        <end position="83"/>
    </location>
</feature>
<gene>
    <name evidence="10" type="primary">purP</name>
    <name evidence="10" type="ORF">ERS852511_02526</name>
</gene>
<feature type="transmembrane region" description="Helical" evidence="9">
    <location>
        <begin position="299"/>
        <end position="320"/>
    </location>
</feature>
<protein>
    <submittedName>
        <fullName evidence="10">Probable adenine permease PurP</fullName>
    </submittedName>
</protein>
<dbReference type="InterPro" id="IPR045018">
    <property type="entry name" value="Azg-like"/>
</dbReference>
<evidence type="ECO:0000256" key="9">
    <source>
        <dbReference type="SAM" id="Phobius"/>
    </source>
</evidence>
<feature type="transmembrane region" description="Helical" evidence="9">
    <location>
        <begin position="256"/>
        <end position="278"/>
    </location>
</feature>
<evidence type="ECO:0000256" key="6">
    <source>
        <dbReference type="ARBA" id="ARBA00022989"/>
    </source>
</evidence>
<feature type="transmembrane region" description="Helical" evidence="9">
    <location>
        <begin position="181"/>
        <end position="200"/>
    </location>
</feature>
<keyword evidence="7 8" id="KW-0472">Membrane</keyword>
<dbReference type="GO" id="GO:0005345">
    <property type="term" value="F:purine nucleobase transmembrane transporter activity"/>
    <property type="evidence" value="ECO:0007669"/>
    <property type="project" value="TreeGrafter"/>
</dbReference>
<feature type="transmembrane region" description="Helical" evidence="9">
    <location>
        <begin position="207"/>
        <end position="226"/>
    </location>
</feature>
<keyword evidence="4 8" id="KW-1003">Cell membrane</keyword>
<dbReference type="PANTHER" id="PTHR43337">
    <property type="entry name" value="XANTHINE/URACIL PERMEASE C887.17-RELATED"/>
    <property type="match status" value="1"/>
</dbReference>
<feature type="transmembrane region" description="Helical" evidence="9">
    <location>
        <begin position="391"/>
        <end position="417"/>
    </location>
</feature>